<accession>A0A8J4PYA8</accession>
<keyword evidence="2" id="KW-0732">Signal</keyword>
<dbReference type="GO" id="GO:0030198">
    <property type="term" value="P:extracellular matrix organization"/>
    <property type="evidence" value="ECO:0007669"/>
    <property type="project" value="TreeGrafter"/>
</dbReference>
<dbReference type="EMBL" id="AJWJ01000355">
    <property type="protein sequence ID" value="KAF2071636.1"/>
    <property type="molecule type" value="Genomic_DNA"/>
</dbReference>
<feature type="signal peptide" evidence="2">
    <location>
        <begin position="1"/>
        <end position="20"/>
    </location>
</feature>
<protein>
    <recommendedName>
        <fullName evidence="3">Carbohydrate binding domain-containing protein</fullName>
    </recommendedName>
</protein>
<reference evidence="4" key="1">
    <citation type="submission" date="2020-01" db="EMBL/GenBank/DDBJ databases">
        <title>Development of genomics and gene disruption for Polysphondylium violaceum indicates a role for the polyketide synthase stlB in stalk morphogenesis.</title>
        <authorList>
            <person name="Narita B."/>
            <person name="Kawabe Y."/>
            <person name="Kin K."/>
            <person name="Saito T."/>
            <person name="Gibbs R."/>
            <person name="Kuspa A."/>
            <person name="Muzny D."/>
            <person name="Queller D."/>
            <person name="Richards S."/>
            <person name="Strassman J."/>
            <person name="Sucgang R."/>
            <person name="Worley K."/>
            <person name="Schaap P."/>
        </authorList>
    </citation>
    <scope>NUCLEOTIDE SEQUENCE</scope>
    <source>
        <strain evidence="4">QSvi11</strain>
    </source>
</reference>
<organism evidence="4 5">
    <name type="scientific">Polysphondylium violaceum</name>
    <dbReference type="NCBI Taxonomy" id="133409"/>
    <lineage>
        <taxon>Eukaryota</taxon>
        <taxon>Amoebozoa</taxon>
        <taxon>Evosea</taxon>
        <taxon>Eumycetozoa</taxon>
        <taxon>Dictyostelia</taxon>
        <taxon>Dictyosteliales</taxon>
        <taxon>Dictyosteliaceae</taxon>
        <taxon>Polysphondylium</taxon>
    </lineage>
</organism>
<dbReference type="GO" id="GO:0005201">
    <property type="term" value="F:extracellular matrix structural constituent"/>
    <property type="evidence" value="ECO:0007669"/>
    <property type="project" value="TreeGrafter"/>
</dbReference>
<comment type="caution">
    <text evidence="4">The sequence shown here is derived from an EMBL/GenBank/DDBJ whole genome shotgun (WGS) entry which is preliminary data.</text>
</comment>
<gene>
    <name evidence="4" type="ORF">CYY_007044</name>
</gene>
<sequence length="291" mass="31976">MFAKLALFICLLCCVVGLQGCDVFASLDPLFVEAGQYKCLTVSGVSVDSSTFEQKAYKGFIHFSRYPESMLRHTSPNLINIVSSNSVKCQNGLFQPFLNSNTKTNEFTIFKSNSTLRLDGVDSVLSCINPTTFLASYGSNTLLFNIKVNPIEVGCPVIQFGDQCTNDTTPTSSPTIAPVTTSPATTETPTQSSNNNLTIEIKQTYSWEQSGKTYYNYDVLVGNPNTFNVADFVIQPSSNFSPENIWNCKKNDDGTLSIAPGQSIGSNQKFTFGFTIKYTDFSFSVLSYTKQ</sequence>
<evidence type="ECO:0000256" key="1">
    <source>
        <dbReference type="SAM" id="MobiDB-lite"/>
    </source>
</evidence>
<feature type="compositionally biased region" description="Low complexity" evidence="1">
    <location>
        <begin position="178"/>
        <end position="193"/>
    </location>
</feature>
<dbReference type="InterPro" id="IPR019028">
    <property type="entry name" value="CBM_49"/>
</dbReference>
<feature type="domain" description="Carbohydrate binding" evidence="3">
    <location>
        <begin position="197"/>
        <end position="279"/>
    </location>
</feature>
<feature type="region of interest" description="Disordered" evidence="1">
    <location>
        <begin position="169"/>
        <end position="193"/>
    </location>
</feature>
<name>A0A8J4PYA8_9MYCE</name>
<dbReference type="GO" id="GO:0031012">
    <property type="term" value="C:extracellular matrix"/>
    <property type="evidence" value="ECO:0007669"/>
    <property type="project" value="TreeGrafter"/>
</dbReference>
<evidence type="ECO:0000256" key="2">
    <source>
        <dbReference type="SAM" id="SignalP"/>
    </source>
</evidence>
<dbReference type="PANTHER" id="PTHR33239">
    <property type="entry name" value="CELLULOSE-BINDING DOMAIN-CONTAINING PROTEIN-RELATED"/>
    <property type="match status" value="1"/>
</dbReference>
<evidence type="ECO:0000259" key="3">
    <source>
        <dbReference type="SMART" id="SM01063"/>
    </source>
</evidence>
<feature type="chain" id="PRO_5035304783" description="Carbohydrate binding domain-containing protein" evidence="2">
    <location>
        <begin position="21"/>
        <end position="291"/>
    </location>
</feature>
<proteinExistence type="predicted"/>
<evidence type="ECO:0000313" key="5">
    <source>
        <dbReference type="Proteomes" id="UP000695562"/>
    </source>
</evidence>
<keyword evidence="5" id="KW-1185">Reference proteome</keyword>
<dbReference type="SMART" id="SM01063">
    <property type="entry name" value="CBM49"/>
    <property type="match status" value="1"/>
</dbReference>
<dbReference type="Proteomes" id="UP000695562">
    <property type="component" value="Unassembled WGS sequence"/>
</dbReference>
<dbReference type="InterPro" id="IPR052879">
    <property type="entry name" value="Dd_Spore_Germination_Stalk"/>
</dbReference>
<dbReference type="PROSITE" id="PS51257">
    <property type="entry name" value="PROKAR_LIPOPROTEIN"/>
    <property type="match status" value="1"/>
</dbReference>
<dbReference type="AlphaFoldDB" id="A0A8J4PYA8"/>
<dbReference type="GO" id="GO:0030246">
    <property type="term" value="F:carbohydrate binding"/>
    <property type="evidence" value="ECO:0007669"/>
    <property type="project" value="InterPro"/>
</dbReference>
<evidence type="ECO:0000313" key="4">
    <source>
        <dbReference type="EMBL" id="KAF2071636.1"/>
    </source>
</evidence>
<dbReference type="Pfam" id="PF09478">
    <property type="entry name" value="CBM49"/>
    <property type="match status" value="1"/>
</dbReference>